<dbReference type="STRING" id="5643.A0A060SP97"/>
<dbReference type="HOGENOM" id="CLU_021426_0_0_1"/>
<comment type="caution">
    <text evidence="4">The sequence shown here is derived from an EMBL/GenBank/DDBJ whole genome shotgun (WGS) entry which is preliminary data.</text>
</comment>
<dbReference type="PRINTS" id="PR00792">
    <property type="entry name" value="PEPSIN"/>
</dbReference>
<dbReference type="Proteomes" id="UP000029665">
    <property type="component" value="Unassembled WGS sequence"/>
</dbReference>
<dbReference type="PANTHER" id="PTHR47966">
    <property type="entry name" value="BETA-SITE APP-CLEAVING ENZYME, ISOFORM A-RELATED"/>
    <property type="match status" value="1"/>
</dbReference>
<dbReference type="InterPro" id="IPR021109">
    <property type="entry name" value="Peptidase_aspartic_dom_sf"/>
</dbReference>
<feature type="compositionally biased region" description="Polar residues" evidence="2">
    <location>
        <begin position="147"/>
        <end position="164"/>
    </location>
</feature>
<feature type="region of interest" description="Disordered" evidence="2">
    <location>
        <begin position="124"/>
        <end position="164"/>
    </location>
</feature>
<dbReference type="InterPro" id="IPR033121">
    <property type="entry name" value="PEPTIDASE_A1"/>
</dbReference>
<evidence type="ECO:0000313" key="5">
    <source>
        <dbReference type="Proteomes" id="UP000029665"/>
    </source>
</evidence>
<dbReference type="GO" id="GO:0006508">
    <property type="term" value="P:proteolysis"/>
    <property type="evidence" value="ECO:0007669"/>
    <property type="project" value="InterPro"/>
</dbReference>
<dbReference type="AlphaFoldDB" id="A0A060SP97"/>
<dbReference type="InterPro" id="IPR001461">
    <property type="entry name" value="Aspartic_peptidase_A1"/>
</dbReference>
<dbReference type="OrthoDB" id="3089at2759"/>
<dbReference type="Pfam" id="PF00026">
    <property type="entry name" value="Asp"/>
    <property type="match status" value="2"/>
</dbReference>
<evidence type="ECO:0000256" key="2">
    <source>
        <dbReference type="SAM" id="MobiDB-lite"/>
    </source>
</evidence>
<evidence type="ECO:0000256" key="1">
    <source>
        <dbReference type="ARBA" id="ARBA00007447"/>
    </source>
</evidence>
<protein>
    <recommendedName>
        <fullName evidence="3">Peptidase A1 domain-containing protein</fullName>
    </recommendedName>
</protein>
<dbReference type="GO" id="GO:0004190">
    <property type="term" value="F:aspartic-type endopeptidase activity"/>
    <property type="evidence" value="ECO:0007669"/>
    <property type="project" value="InterPro"/>
</dbReference>
<reference evidence="4" key="1">
    <citation type="submission" date="2014-01" db="EMBL/GenBank/DDBJ databases">
        <title>The genome of the white-rot fungus Pycnoporus cinnabarinus: a basidiomycete model with a versatile arsenal for lignocellulosic biomass breakdown.</title>
        <authorList>
            <person name="Levasseur A."/>
            <person name="Lomascolo A."/>
            <person name="Ruiz-Duenas F.J."/>
            <person name="Uzan E."/>
            <person name="Piumi F."/>
            <person name="Kues U."/>
            <person name="Ram A.F.J."/>
            <person name="Murat C."/>
            <person name="Haon M."/>
            <person name="Benoit I."/>
            <person name="Arfi Y."/>
            <person name="Chevret D."/>
            <person name="Drula E."/>
            <person name="Kwon M.J."/>
            <person name="Gouret P."/>
            <person name="Lesage-Meessen L."/>
            <person name="Lombard V."/>
            <person name="Mariette J."/>
            <person name="Noirot C."/>
            <person name="Park J."/>
            <person name="Patyshakuliyeva A."/>
            <person name="Wieneger R.A.B."/>
            <person name="Wosten H.A.B."/>
            <person name="Martin F."/>
            <person name="Coutinho P.M."/>
            <person name="de Vries R."/>
            <person name="Martinez A.T."/>
            <person name="Klopp C."/>
            <person name="Pontarotti P."/>
            <person name="Henrissat B."/>
            <person name="Record E."/>
        </authorList>
    </citation>
    <scope>NUCLEOTIDE SEQUENCE [LARGE SCALE GENOMIC DNA]</scope>
    <source>
        <strain evidence="4">BRFM137</strain>
    </source>
</reference>
<keyword evidence="5" id="KW-1185">Reference proteome</keyword>
<comment type="similarity">
    <text evidence="1">Belongs to the peptidase A1 family.</text>
</comment>
<dbReference type="InterPro" id="IPR034164">
    <property type="entry name" value="Pepsin-like_dom"/>
</dbReference>
<dbReference type="CDD" id="cd05471">
    <property type="entry name" value="pepsin_like"/>
    <property type="match status" value="1"/>
</dbReference>
<evidence type="ECO:0000259" key="3">
    <source>
        <dbReference type="PROSITE" id="PS51767"/>
    </source>
</evidence>
<sequence>MTSSLAPTTSWCKWETLRPPSSSILVLPIYGLSRMNAGTGQSVNLLYGDSRTGTHASGVIGKDIISIAGLSVPDQYFAAILDTNTTVLQTGSAGILGLGFPPISLIWRQLLDFHLGQSMSIPSKRSLATQGSTNTSSPSSDSGIGQLGSSTSYESRQETPQLSPVDTFASLGPLLTRLVTLKVFERPLVVTTLQRDTISLSSNDGTLSLGALPFGLLDSDLTWAPVRPYTVAEGGLPPPSYAPNEVYPLAWEVPIDDVYFDGVKLPRSTLSPSSLPLSALVDTGNSLIRGPQDVLSRIYTQLGLDGRGTFDCSIPHNLSFAIGGAQFPVDPRDFAHPAAVTPGTVYTDEVARCTAALAATDPPSTGGFQYSWSLGDPFLKSTMVAFYYGNMTHPSQDPARIGFMSMVPSDAGHVLEQAVDVAIANGGVFLCTSPLAYASSMRDLR</sequence>
<dbReference type="OMA" id="WVPVRGY"/>
<dbReference type="Gene3D" id="2.40.70.10">
    <property type="entry name" value="Acid Proteases"/>
    <property type="match status" value="2"/>
</dbReference>
<dbReference type="PROSITE" id="PS51767">
    <property type="entry name" value="PEPTIDASE_A1"/>
    <property type="match status" value="1"/>
</dbReference>
<feature type="compositionally biased region" description="Low complexity" evidence="2">
    <location>
        <begin position="129"/>
        <end position="144"/>
    </location>
</feature>
<name>A0A060SP97_PYCCI</name>
<dbReference type="EMBL" id="CCBP010000348">
    <property type="protein sequence ID" value="CDO76205.1"/>
    <property type="molecule type" value="Genomic_DNA"/>
</dbReference>
<accession>A0A060SP97</accession>
<proteinExistence type="inferred from homology"/>
<dbReference type="SUPFAM" id="SSF50630">
    <property type="entry name" value="Acid proteases"/>
    <property type="match status" value="1"/>
</dbReference>
<feature type="domain" description="Peptidase A1" evidence="3">
    <location>
        <begin position="1"/>
        <end position="404"/>
    </location>
</feature>
<evidence type="ECO:0000313" key="4">
    <source>
        <dbReference type="EMBL" id="CDO76205.1"/>
    </source>
</evidence>
<organism evidence="4 5">
    <name type="scientific">Pycnoporus cinnabarinus</name>
    <name type="common">Cinnabar-red polypore</name>
    <name type="synonym">Trametes cinnabarina</name>
    <dbReference type="NCBI Taxonomy" id="5643"/>
    <lineage>
        <taxon>Eukaryota</taxon>
        <taxon>Fungi</taxon>
        <taxon>Dikarya</taxon>
        <taxon>Basidiomycota</taxon>
        <taxon>Agaricomycotina</taxon>
        <taxon>Agaricomycetes</taxon>
        <taxon>Polyporales</taxon>
        <taxon>Polyporaceae</taxon>
        <taxon>Trametes</taxon>
    </lineage>
</organism>
<gene>
    <name evidence="4" type="ORF">BN946_scf184819.g5</name>
</gene>